<dbReference type="Proteomes" id="UP001198962">
    <property type="component" value="Unassembled WGS sequence"/>
</dbReference>
<dbReference type="AlphaFoldDB" id="A0AAE3DK44"/>
<dbReference type="PANTHER" id="PTHR48098">
    <property type="entry name" value="ENTEROCHELIN ESTERASE-RELATED"/>
    <property type="match status" value="1"/>
</dbReference>
<dbReference type="SUPFAM" id="SSF53474">
    <property type="entry name" value="alpha/beta-Hydrolases"/>
    <property type="match status" value="1"/>
</dbReference>
<dbReference type="Gene3D" id="3.40.50.1820">
    <property type="entry name" value="alpha/beta hydrolase"/>
    <property type="match status" value="1"/>
</dbReference>
<accession>A0AAE3DK44</accession>
<dbReference type="InterPro" id="IPR029058">
    <property type="entry name" value="AB_hydrolase_fold"/>
</dbReference>
<comment type="caution">
    <text evidence="1">The sequence shown here is derived from an EMBL/GenBank/DDBJ whole genome shotgun (WGS) entry which is preliminary data.</text>
</comment>
<sequence>MEMNYVKQYSPALGRDMECKIYGHGGRPVLYIPCQDGRFFDFENFHMHETWAPWIDRGDVIVFAIDTIDRETWSDANGDPYWRIRRYEQWIRYITDEMVPFMRKTVNDRNGWTGYPDVIAFGCSLGATHASNLYFRRPDLFDGVLALSGVYSASYGFGDYMDDIVYINSPVDYLANMPENHPYIELYNQKNAIFCTGQGPWEIPESTRQLQQILEQKHIDAWVDYWGHDVSHDWPWWHKQVEYFVPYLLGQHA</sequence>
<proteinExistence type="predicted"/>
<protein>
    <submittedName>
        <fullName evidence="1">Esterase</fullName>
    </submittedName>
</protein>
<reference evidence="1" key="1">
    <citation type="submission" date="2021-10" db="EMBL/GenBank/DDBJ databases">
        <title>Anaerobic single-cell dispensing facilitates the cultivation of human gut bacteria.</title>
        <authorList>
            <person name="Afrizal A."/>
        </authorList>
    </citation>
    <scope>NUCLEOTIDE SEQUENCE</scope>
    <source>
        <strain evidence="1">CLA-AA-H274</strain>
    </source>
</reference>
<dbReference type="InterPro" id="IPR050583">
    <property type="entry name" value="Mycobacterial_A85_antigen"/>
</dbReference>
<evidence type="ECO:0000313" key="1">
    <source>
        <dbReference type="EMBL" id="MCC2163713.1"/>
    </source>
</evidence>
<dbReference type="InterPro" id="IPR000801">
    <property type="entry name" value="Esterase-like"/>
</dbReference>
<organism evidence="1 2">
    <name type="scientific">Brotaphodocola catenula</name>
    <dbReference type="NCBI Taxonomy" id="2885361"/>
    <lineage>
        <taxon>Bacteria</taxon>
        <taxon>Bacillati</taxon>
        <taxon>Bacillota</taxon>
        <taxon>Clostridia</taxon>
        <taxon>Lachnospirales</taxon>
        <taxon>Lachnospiraceae</taxon>
        <taxon>Brotaphodocola</taxon>
    </lineage>
</organism>
<dbReference type="EMBL" id="JAJEPU010000004">
    <property type="protein sequence ID" value="MCC2163713.1"/>
    <property type="molecule type" value="Genomic_DNA"/>
</dbReference>
<name>A0AAE3DK44_9FIRM</name>
<evidence type="ECO:0000313" key="2">
    <source>
        <dbReference type="Proteomes" id="UP001198962"/>
    </source>
</evidence>
<gene>
    <name evidence="1" type="ORF">LKD32_02250</name>
</gene>
<keyword evidence="2" id="KW-1185">Reference proteome</keyword>
<dbReference type="RefSeq" id="WP_349061943.1">
    <property type="nucleotide sequence ID" value="NZ_JBBNJH010000121.1"/>
</dbReference>
<dbReference type="Pfam" id="PF00756">
    <property type="entry name" value="Esterase"/>
    <property type="match status" value="1"/>
</dbReference>
<dbReference type="PANTHER" id="PTHR48098:SF3">
    <property type="entry name" value="IRON(III) ENTEROBACTIN ESTERASE"/>
    <property type="match status" value="1"/>
</dbReference>